<dbReference type="GeneID" id="97276881"/>
<accession>A0A1N6DSC8</accession>
<dbReference type="EMBL" id="FSQX01000001">
    <property type="protein sequence ID" value="SIN62795.1"/>
    <property type="molecule type" value="Genomic_DNA"/>
</dbReference>
<reference evidence="3 6" key="1">
    <citation type="submission" date="2016-10" db="EMBL/GenBank/DDBJ databases">
        <authorList>
            <person name="de Groot N.N."/>
        </authorList>
    </citation>
    <scope>NUCLEOTIDE SEQUENCE [LARGE SCALE GENOMIC DNA]</scope>
    <source>
        <strain evidence="3 6">558</strain>
    </source>
</reference>
<evidence type="ECO:0000313" key="7">
    <source>
        <dbReference type="Proteomes" id="UP000463949"/>
    </source>
</evidence>
<keyword evidence="1" id="KW-0812">Transmembrane</keyword>
<protein>
    <submittedName>
        <fullName evidence="4">Uncharacterized protein</fullName>
    </submittedName>
</protein>
<feature type="transmembrane region" description="Helical" evidence="1">
    <location>
        <begin position="53"/>
        <end position="72"/>
    </location>
</feature>
<evidence type="ECO:0000313" key="5">
    <source>
        <dbReference type="Proteomes" id="UP000185024"/>
    </source>
</evidence>
<dbReference type="RefSeq" id="WP_054641095.1">
    <property type="nucleotide sequence ID" value="NZ_BJOI01000023.1"/>
</dbReference>
<evidence type="ECO:0000313" key="4">
    <source>
        <dbReference type="EMBL" id="SIN62795.1"/>
    </source>
</evidence>
<dbReference type="KEGG" id="hmd:CTT34_07055"/>
<dbReference type="EMBL" id="CP024621">
    <property type="protein sequence ID" value="QHD49467.1"/>
    <property type="molecule type" value="Genomic_DNA"/>
</dbReference>
<gene>
    <name evidence="2" type="ORF">CTT34_07055</name>
    <name evidence="3" type="ORF">SAMN04490369_102635</name>
    <name evidence="4" type="ORF">SAMN05878438_1013</name>
</gene>
<dbReference type="STRING" id="77097.SAMN04490369_102635"/>
<reference evidence="2 7" key="3">
    <citation type="submission" date="2017-10" db="EMBL/GenBank/DDBJ databases">
        <title>Coral associated bacteria.</title>
        <authorList>
            <person name="Wang X."/>
        </authorList>
    </citation>
    <scope>NUCLEOTIDE SEQUENCE [LARGE SCALE GENOMIC DNA]</scope>
    <source>
        <strain evidence="2 7">SCSIO 43005</strain>
    </source>
</reference>
<sequence length="114" mass="12202">MERLNFTHPIHLIVGLTLWSVWFVAVYSGLSVACAVNPPPPEARSLTLLNAGLGGFTLLCAAGLVLLAWGCCRTAKQHQGRQRFHAVVSGWLYLFSAFGVAFAGLPIIGVPPCL</sequence>
<evidence type="ECO:0000313" key="3">
    <source>
        <dbReference type="EMBL" id="SEN83417.1"/>
    </source>
</evidence>
<feature type="transmembrane region" description="Helical" evidence="1">
    <location>
        <begin position="12"/>
        <end position="33"/>
    </location>
</feature>
<dbReference type="EMBL" id="FODB01000026">
    <property type="protein sequence ID" value="SEN83417.1"/>
    <property type="molecule type" value="Genomic_DNA"/>
</dbReference>
<dbReference type="AlphaFoldDB" id="A0A1N6DSC8"/>
<reference evidence="4 5" key="2">
    <citation type="submission" date="2016-11" db="EMBL/GenBank/DDBJ databases">
        <authorList>
            <person name="Jaros S."/>
            <person name="Januszkiewicz K."/>
            <person name="Wedrychowicz H."/>
        </authorList>
    </citation>
    <scope>NUCLEOTIDE SEQUENCE [LARGE SCALE GENOMIC DNA]</scope>
    <source>
        <strain evidence="4 5">ACAM 239</strain>
    </source>
</reference>
<proteinExistence type="predicted"/>
<evidence type="ECO:0000313" key="2">
    <source>
        <dbReference type="EMBL" id="QHD49467.1"/>
    </source>
</evidence>
<dbReference type="Proteomes" id="UP000199493">
    <property type="component" value="Unassembled WGS sequence"/>
</dbReference>
<feature type="transmembrane region" description="Helical" evidence="1">
    <location>
        <begin position="84"/>
        <end position="108"/>
    </location>
</feature>
<keyword evidence="1" id="KW-1133">Transmembrane helix</keyword>
<evidence type="ECO:0000313" key="6">
    <source>
        <dbReference type="Proteomes" id="UP000199493"/>
    </source>
</evidence>
<dbReference type="Proteomes" id="UP000185024">
    <property type="component" value="Unassembled WGS sequence"/>
</dbReference>
<dbReference type="OrthoDB" id="8549814at2"/>
<keyword evidence="1" id="KW-0472">Membrane</keyword>
<organism evidence="4 5">
    <name type="scientific">Vreelandella aquamarina</name>
    <dbReference type="NCBI Taxonomy" id="77097"/>
    <lineage>
        <taxon>Bacteria</taxon>
        <taxon>Pseudomonadati</taxon>
        <taxon>Pseudomonadota</taxon>
        <taxon>Gammaproteobacteria</taxon>
        <taxon>Oceanospirillales</taxon>
        <taxon>Halomonadaceae</taxon>
        <taxon>Vreelandella</taxon>
    </lineage>
</organism>
<accession>A0A1H8JSQ5</accession>
<dbReference type="Proteomes" id="UP000463949">
    <property type="component" value="Chromosome"/>
</dbReference>
<name>A0A1N6DSC8_9GAMM</name>
<evidence type="ECO:0000256" key="1">
    <source>
        <dbReference type="SAM" id="Phobius"/>
    </source>
</evidence>
<dbReference type="PROSITE" id="PS51257">
    <property type="entry name" value="PROKAR_LIPOPROTEIN"/>
    <property type="match status" value="1"/>
</dbReference>